<protein>
    <submittedName>
        <fullName evidence="2">Uncharacterized protein</fullName>
    </submittedName>
</protein>
<proteinExistence type="predicted"/>
<feature type="compositionally biased region" description="Basic residues" evidence="1">
    <location>
        <begin position="1"/>
        <end position="11"/>
    </location>
</feature>
<feature type="compositionally biased region" description="Polar residues" evidence="1">
    <location>
        <begin position="14"/>
        <end position="27"/>
    </location>
</feature>
<organism evidence="2 3">
    <name type="scientific">Anisodus acutangulus</name>
    <dbReference type="NCBI Taxonomy" id="402998"/>
    <lineage>
        <taxon>Eukaryota</taxon>
        <taxon>Viridiplantae</taxon>
        <taxon>Streptophyta</taxon>
        <taxon>Embryophyta</taxon>
        <taxon>Tracheophyta</taxon>
        <taxon>Spermatophyta</taxon>
        <taxon>Magnoliopsida</taxon>
        <taxon>eudicotyledons</taxon>
        <taxon>Gunneridae</taxon>
        <taxon>Pentapetalae</taxon>
        <taxon>asterids</taxon>
        <taxon>lamiids</taxon>
        <taxon>Solanales</taxon>
        <taxon>Solanaceae</taxon>
        <taxon>Solanoideae</taxon>
        <taxon>Hyoscyameae</taxon>
        <taxon>Anisodus</taxon>
    </lineage>
</organism>
<evidence type="ECO:0000313" key="2">
    <source>
        <dbReference type="EMBL" id="KAJ8549052.1"/>
    </source>
</evidence>
<feature type="region of interest" description="Disordered" evidence="1">
    <location>
        <begin position="53"/>
        <end position="89"/>
    </location>
</feature>
<dbReference type="EMBL" id="JAJAGQ010000011">
    <property type="protein sequence ID" value="KAJ8549052.1"/>
    <property type="molecule type" value="Genomic_DNA"/>
</dbReference>
<feature type="region of interest" description="Disordered" evidence="1">
    <location>
        <begin position="1"/>
        <end position="34"/>
    </location>
</feature>
<feature type="compositionally biased region" description="Acidic residues" evidence="1">
    <location>
        <begin position="189"/>
        <end position="198"/>
    </location>
</feature>
<evidence type="ECO:0000256" key="1">
    <source>
        <dbReference type="SAM" id="MobiDB-lite"/>
    </source>
</evidence>
<feature type="region of interest" description="Disordered" evidence="1">
    <location>
        <begin position="173"/>
        <end position="198"/>
    </location>
</feature>
<reference evidence="3" key="1">
    <citation type="journal article" date="2023" name="Proc. Natl. Acad. Sci. U.S.A.">
        <title>Genomic and structural basis for evolution of tropane alkaloid biosynthesis.</title>
        <authorList>
            <person name="Wanga Y.-J."/>
            <person name="Taina T."/>
            <person name="Yua J.-Y."/>
            <person name="Lia J."/>
            <person name="Xua B."/>
            <person name="Chenc J."/>
            <person name="D'Auriad J.C."/>
            <person name="Huanga J.-P."/>
            <person name="Huanga S.-X."/>
        </authorList>
    </citation>
    <scope>NUCLEOTIDE SEQUENCE [LARGE SCALE GENOMIC DNA]</scope>
    <source>
        <strain evidence="3">cv. KIB-2019</strain>
    </source>
</reference>
<dbReference type="AlphaFoldDB" id="A0A9Q1M0A3"/>
<keyword evidence="3" id="KW-1185">Reference proteome</keyword>
<evidence type="ECO:0000313" key="3">
    <source>
        <dbReference type="Proteomes" id="UP001152561"/>
    </source>
</evidence>
<sequence>MAKRGRPRKRGSQILPSSTKARNNPCNDSEMESPIARMNRVIRLEELPALGKEIEDDGAHRSGKGELVKAKSPIVNPSANPDREGTIGEDATKGQTWASLFSKMKAKGKTLHWTKSGGKLFALPKNSELGNYWCIEVESYEISMKGFISSPQAFFNAKMDHCVDDAARNIRENEGTSALDNGVDANEKSEDEGDVVVNVEDEVEDQDFNF</sequence>
<accession>A0A9Q1M0A3</accession>
<dbReference type="Proteomes" id="UP001152561">
    <property type="component" value="Unassembled WGS sequence"/>
</dbReference>
<gene>
    <name evidence="2" type="ORF">K7X08_032759</name>
</gene>
<feature type="compositionally biased region" description="Basic and acidic residues" evidence="1">
    <location>
        <begin position="57"/>
        <end position="69"/>
    </location>
</feature>
<comment type="caution">
    <text evidence="2">The sequence shown here is derived from an EMBL/GenBank/DDBJ whole genome shotgun (WGS) entry which is preliminary data.</text>
</comment>
<name>A0A9Q1M0A3_9SOLA</name>